<feature type="signal peptide" evidence="1">
    <location>
        <begin position="1"/>
        <end position="20"/>
    </location>
</feature>
<protein>
    <submittedName>
        <fullName evidence="2">Lipocalin</fullName>
    </submittedName>
</protein>
<feature type="chain" id="PRO_5007285670" evidence="1">
    <location>
        <begin position="21"/>
        <end position="225"/>
    </location>
</feature>
<organism evidence="2">
    <name type="scientific">Rhipicephalus appendiculatus</name>
    <name type="common">Brown ear tick</name>
    <dbReference type="NCBI Taxonomy" id="34631"/>
    <lineage>
        <taxon>Eukaryota</taxon>
        <taxon>Metazoa</taxon>
        <taxon>Ecdysozoa</taxon>
        <taxon>Arthropoda</taxon>
        <taxon>Chelicerata</taxon>
        <taxon>Arachnida</taxon>
        <taxon>Acari</taxon>
        <taxon>Parasitiformes</taxon>
        <taxon>Ixodida</taxon>
        <taxon>Ixodoidea</taxon>
        <taxon>Ixodidae</taxon>
        <taxon>Rhipicephalinae</taxon>
        <taxon>Rhipicephalus</taxon>
        <taxon>Rhipicephalus</taxon>
    </lineage>
</organism>
<reference evidence="2" key="1">
    <citation type="journal article" date="2016" name="Ticks Tick Borne Dis.">
        <title>De novo assembly and annotation of the salivary gland transcriptome of Rhipicephalus appendiculatus male and female ticks during blood feeding.</title>
        <authorList>
            <person name="de Castro M.H."/>
            <person name="de Klerk D."/>
            <person name="Pienaar R."/>
            <person name="Latif A.A."/>
            <person name="Rees D.J."/>
            <person name="Mans B.J."/>
        </authorList>
    </citation>
    <scope>NUCLEOTIDE SEQUENCE</scope>
    <source>
        <tissue evidence="2">Salivary glands</tissue>
    </source>
</reference>
<keyword evidence="1" id="KW-0732">Signal</keyword>
<dbReference type="InterPro" id="IPR012674">
    <property type="entry name" value="Calycin"/>
</dbReference>
<sequence length="225" mass="25941">MKLYHSLLYTVCTLVLFCDGKKLESGKTSYKIDTEKAVRMLLSYKFLIVSRGVYNQPDYPRCVCSRLKTVSPVKYNHNLTYLDIYAKGQSELGKRVYRDAFYMVKKEKSTLHFSVVAYMSNHVEDEKVSGSYEVFYANKECFIAGTPLQSEKSNSVSKITSTHKGNPACLLWRKPHAREASRVRCRAAFKSRCYRYGVHKFVFTRDACLKKNMTKVSWPAAKDLN</sequence>
<dbReference type="Gene3D" id="2.40.128.20">
    <property type="match status" value="1"/>
</dbReference>
<accession>A0A131YP81</accession>
<name>A0A131YP81_RHIAP</name>
<dbReference type="AlphaFoldDB" id="A0A131YP81"/>
<evidence type="ECO:0000256" key="1">
    <source>
        <dbReference type="SAM" id="SignalP"/>
    </source>
</evidence>
<dbReference type="EMBL" id="GEDV01007498">
    <property type="protein sequence ID" value="JAP81059.1"/>
    <property type="molecule type" value="Transcribed_RNA"/>
</dbReference>
<evidence type="ECO:0000313" key="2">
    <source>
        <dbReference type="EMBL" id="JAP81059.1"/>
    </source>
</evidence>
<proteinExistence type="predicted"/>